<gene>
    <name evidence="3" type="ORF">OCOJLMKI_2769</name>
</gene>
<evidence type="ECO:0000313" key="4">
    <source>
        <dbReference type="Proteomes" id="UP001055125"/>
    </source>
</evidence>
<sequence>MTRLNQLCCAATVATLGLLPMTVSAQENGPCTDDIAKLRRELSTQVGLGAPISEPDYGQQKGPNDRAGQQAAASTTGSTGNPLKPGSSETDRTQPGGASRESGGSPGTVGGVSGPTGATGQADGVASGRVATSPEDVRRQSENRPTAAAAAAQGGDPKASPERSTEDKASQAKMALQRAIDLNAKGDGGCANAVKEARGLMPQGQNR</sequence>
<comment type="caution">
    <text evidence="3">The sequence shown here is derived from an EMBL/GenBank/DDBJ whole genome shotgun (WGS) entry which is preliminary data.</text>
</comment>
<keyword evidence="2" id="KW-0732">Signal</keyword>
<evidence type="ECO:0000256" key="2">
    <source>
        <dbReference type="SAM" id="SignalP"/>
    </source>
</evidence>
<name>A0ABQ4RXI8_9HYPH</name>
<accession>A0ABQ4RXI8</accession>
<feature type="compositionally biased region" description="Gly residues" evidence="1">
    <location>
        <begin position="104"/>
        <end position="114"/>
    </location>
</feature>
<dbReference type="RefSeq" id="WP_238244689.1">
    <property type="nucleotide sequence ID" value="NZ_BPQP01000038.1"/>
</dbReference>
<feature type="signal peptide" evidence="2">
    <location>
        <begin position="1"/>
        <end position="25"/>
    </location>
</feature>
<feature type="chain" id="PRO_5045434908" description="DUF4148 domain-containing protein" evidence="2">
    <location>
        <begin position="26"/>
        <end position="207"/>
    </location>
</feature>
<feature type="region of interest" description="Disordered" evidence="1">
    <location>
        <begin position="46"/>
        <end position="173"/>
    </location>
</feature>
<evidence type="ECO:0000313" key="3">
    <source>
        <dbReference type="EMBL" id="GJD95556.1"/>
    </source>
</evidence>
<protein>
    <recommendedName>
        <fullName evidence="5">DUF4148 domain-containing protein</fullName>
    </recommendedName>
</protein>
<dbReference type="Proteomes" id="UP001055125">
    <property type="component" value="Unassembled WGS sequence"/>
</dbReference>
<feature type="compositionally biased region" description="Polar residues" evidence="1">
    <location>
        <begin position="71"/>
        <end position="81"/>
    </location>
</feature>
<evidence type="ECO:0008006" key="5">
    <source>
        <dbReference type="Google" id="ProtNLM"/>
    </source>
</evidence>
<reference evidence="3" key="1">
    <citation type="journal article" date="2021" name="Front. Microbiol.">
        <title>Comprehensive Comparative Genomics and Phenotyping of Methylobacterium Species.</title>
        <authorList>
            <person name="Alessa O."/>
            <person name="Ogura Y."/>
            <person name="Fujitani Y."/>
            <person name="Takami H."/>
            <person name="Hayashi T."/>
            <person name="Sahin N."/>
            <person name="Tani A."/>
        </authorList>
    </citation>
    <scope>NUCLEOTIDE SEQUENCE</scope>
    <source>
        <strain evidence="3">DSM 19015</strain>
    </source>
</reference>
<organism evidence="3 4">
    <name type="scientific">Methylobacterium iners</name>
    <dbReference type="NCBI Taxonomy" id="418707"/>
    <lineage>
        <taxon>Bacteria</taxon>
        <taxon>Pseudomonadati</taxon>
        <taxon>Pseudomonadota</taxon>
        <taxon>Alphaproteobacteria</taxon>
        <taxon>Hyphomicrobiales</taxon>
        <taxon>Methylobacteriaceae</taxon>
        <taxon>Methylobacterium</taxon>
    </lineage>
</organism>
<dbReference type="EMBL" id="BPQP01000038">
    <property type="protein sequence ID" value="GJD95556.1"/>
    <property type="molecule type" value="Genomic_DNA"/>
</dbReference>
<evidence type="ECO:0000256" key="1">
    <source>
        <dbReference type="SAM" id="MobiDB-lite"/>
    </source>
</evidence>
<keyword evidence="4" id="KW-1185">Reference proteome</keyword>
<proteinExistence type="predicted"/>
<reference evidence="3" key="2">
    <citation type="submission" date="2021-08" db="EMBL/GenBank/DDBJ databases">
        <authorList>
            <person name="Tani A."/>
            <person name="Ola A."/>
            <person name="Ogura Y."/>
            <person name="Katsura K."/>
            <person name="Hayashi T."/>
        </authorList>
    </citation>
    <scope>NUCLEOTIDE SEQUENCE</scope>
    <source>
        <strain evidence="3">DSM 19015</strain>
    </source>
</reference>
<feature type="compositionally biased region" description="Basic and acidic residues" evidence="1">
    <location>
        <begin position="159"/>
        <end position="170"/>
    </location>
</feature>